<keyword evidence="7" id="KW-1185">Reference proteome</keyword>
<dbReference type="Pfam" id="PF02633">
    <property type="entry name" value="Creatininase"/>
    <property type="match status" value="1"/>
</dbReference>
<name>A0A1M6F9Z8_9FIRM</name>
<dbReference type="PANTHER" id="PTHR35005">
    <property type="entry name" value="3-DEHYDRO-SCYLLO-INOSOSE HYDROLASE"/>
    <property type="match status" value="1"/>
</dbReference>
<dbReference type="Proteomes" id="UP000184052">
    <property type="component" value="Unassembled WGS sequence"/>
</dbReference>
<proteinExistence type="inferred from homology"/>
<evidence type="ECO:0000256" key="2">
    <source>
        <dbReference type="ARBA" id="ARBA00022723"/>
    </source>
</evidence>
<sequence>MSKALLLEHMTWPELDEIKDKIELVIVPLGSTEQHGPNTTFATDTLRARAVAEIVGERYGERVLIGPTLPIGLSYHHMMFPGTITYSLETYIKMIRDICYSLNRHGFKKVLFVSGHGGNKRPVQEYATEAKREFDMDIFIIGTGGSLVRELSKAHGFTEFKGHACEVETSQMMLLAPDDVRYDKLEEAKWRPESKYREKGHAYDGGIFWDYREVTENGCLGDARLANLEFGKEMNEMVISKICEFIDHIII</sequence>
<gene>
    <name evidence="6" type="ORF">SAMN02745751_01405</name>
</gene>
<dbReference type="RefSeq" id="WP_073048873.1">
    <property type="nucleotide sequence ID" value="NZ_FQZL01000008.1"/>
</dbReference>
<dbReference type="OrthoDB" id="9801445at2"/>
<dbReference type="SUPFAM" id="SSF102215">
    <property type="entry name" value="Creatininase"/>
    <property type="match status" value="1"/>
</dbReference>
<reference evidence="6 7" key="1">
    <citation type="submission" date="2016-11" db="EMBL/GenBank/DDBJ databases">
        <authorList>
            <person name="Jaros S."/>
            <person name="Januszkiewicz K."/>
            <person name="Wedrychowicz H."/>
        </authorList>
    </citation>
    <scope>NUCLEOTIDE SEQUENCE [LARGE SCALE GENOMIC DNA]</scope>
    <source>
        <strain evidence="6 7">DSM 17477</strain>
    </source>
</reference>
<dbReference type="AlphaFoldDB" id="A0A1M6F9Z8"/>
<dbReference type="InterPro" id="IPR003785">
    <property type="entry name" value="Creatininase/forma_Hydrolase"/>
</dbReference>
<accession>A0A1M6F9Z8</accession>
<dbReference type="InterPro" id="IPR024087">
    <property type="entry name" value="Creatininase-like_sf"/>
</dbReference>
<dbReference type="GO" id="GO:0046872">
    <property type="term" value="F:metal ion binding"/>
    <property type="evidence" value="ECO:0007669"/>
    <property type="project" value="UniProtKB-KW"/>
</dbReference>
<dbReference type="GO" id="GO:0009231">
    <property type="term" value="P:riboflavin biosynthetic process"/>
    <property type="evidence" value="ECO:0007669"/>
    <property type="project" value="TreeGrafter"/>
</dbReference>
<evidence type="ECO:0000256" key="4">
    <source>
        <dbReference type="ARBA" id="ARBA00022833"/>
    </source>
</evidence>
<dbReference type="PANTHER" id="PTHR35005:SF1">
    <property type="entry name" value="2-AMINO-5-FORMYLAMINO-6-RIBOSYLAMINOPYRIMIDIN-4(3H)-ONE 5'-MONOPHOSPHATE DEFORMYLASE"/>
    <property type="match status" value="1"/>
</dbReference>
<dbReference type="EMBL" id="FQZL01000008">
    <property type="protein sequence ID" value="SHI94493.1"/>
    <property type="molecule type" value="Genomic_DNA"/>
</dbReference>
<comment type="cofactor">
    <cofactor evidence="1">
        <name>Zn(2+)</name>
        <dbReference type="ChEBI" id="CHEBI:29105"/>
    </cofactor>
</comment>
<comment type="similarity">
    <text evidence="5">Belongs to the creatininase superfamily.</text>
</comment>
<organism evidence="6 7">
    <name type="scientific">Dethiosulfatibacter aminovorans DSM 17477</name>
    <dbReference type="NCBI Taxonomy" id="1121476"/>
    <lineage>
        <taxon>Bacteria</taxon>
        <taxon>Bacillati</taxon>
        <taxon>Bacillota</taxon>
        <taxon>Tissierellia</taxon>
        <taxon>Dethiosulfatibacter</taxon>
    </lineage>
</organism>
<protein>
    <submittedName>
        <fullName evidence="6">Creatinine amidohydrolase</fullName>
    </submittedName>
</protein>
<dbReference type="STRING" id="1121476.SAMN02745751_01405"/>
<dbReference type="GO" id="GO:0016811">
    <property type="term" value="F:hydrolase activity, acting on carbon-nitrogen (but not peptide) bonds, in linear amides"/>
    <property type="evidence" value="ECO:0007669"/>
    <property type="project" value="TreeGrafter"/>
</dbReference>
<dbReference type="Gene3D" id="3.40.50.10310">
    <property type="entry name" value="Creatininase"/>
    <property type="match status" value="1"/>
</dbReference>
<evidence type="ECO:0000256" key="3">
    <source>
        <dbReference type="ARBA" id="ARBA00022801"/>
    </source>
</evidence>
<keyword evidence="2" id="KW-0479">Metal-binding</keyword>
<evidence type="ECO:0000256" key="5">
    <source>
        <dbReference type="ARBA" id="ARBA00024029"/>
    </source>
</evidence>
<evidence type="ECO:0000313" key="6">
    <source>
        <dbReference type="EMBL" id="SHI94493.1"/>
    </source>
</evidence>
<evidence type="ECO:0000313" key="7">
    <source>
        <dbReference type="Proteomes" id="UP000184052"/>
    </source>
</evidence>
<evidence type="ECO:0000256" key="1">
    <source>
        <dbReference type="ARBA" id="ARBA00001947"/>
    </source>
</evidence>
<keyword evidence="3 6" id="KW-0378">Hydrolase</keyword>
<keyword evidence="4" id="KW-0862">Zinc</keyword>